<evidence type="ECO:0000313" key="6">
    <source>
        <dbReference type="EMBL" id="EMC24187.1"/>
    </source>
</evidence>
<accession>A0A829BRG7</accession>
<dbReference type="EMBL" id="AHSR01000019">
    <property type="protein sequence ID" value="EMC24187.1"/>
    <property type="molecule type" value="Genomic_DNA"/>
</dbReference>
<dbReference type="Pfam" id="PF00326">
    <property type="entry name" value="Peptidase_S9"/>
    <property type="match status" value="1"/>
</dbReference>
<dbReference type="InterPro" id="IPR029058">
    <property type="entry name" value="AB_hydrolase_fold"/>
</dbReference>
<reference evidence="6 7" key="1">
    <citation type="journal article" date="2013" name="Mol. Biol. Evol.">
        <title>Evolutionary and population genomics of the cavity causing bacteria Streptococcus mutans.</title>
        <authorList>
            <person name="Cornejo O.E."/>
            <person name="Lefebure T."/>
            <person name="Pavinski Bitar P.D."/>
            <person name="Lang P."/>
            <person name="Richards V.P."/>
            <person name="Eilertson K."/>
            <person name="Do T."/>
            <person name="Beighton D."/>
            <person name="Zeng L."/>
            <person name="Ahn S.J."/>
            <person name="Burne R.A."/>
            <person name="Siepel A."/>
            <person name="Bustamante C.D."/>
            <person name="Stanhope M.J."/>
        </authorList>
    </citation>
    <scope>NUCLEOTIDE SEQUENCE [LARGE SCALE GENOMIC DNA]</scope>
    <source>
        <strain evidence="6 7">SM6</strain>
    </source>
</reference>
<dbReference type="InterPro" id="IPR041172">
    <property type="entry name" value="EstA_Ig-like_N"/>
</dbReference>
<sequence length="503" mass="56357">MKKGRKMLFWSTVGLGLTFMATSSTLAFDSSNRIDDVKIVIKGYEFGPAVPKLVVKLNQKISKVSTKDLKVETAGVKRQIKKVYLSDKNGQKSTKKEGDYLTIQMPVTYNVDDSSKNASPFVYNTDVFQNQWVKTYPVSIKGLTVSYKGKSTNNLTSKSDAINKRVSPDSEVFTNRGSFSGNYTNPLTKKNEKVDLQYAAYEPKKLQSGNKNPLIIWLHGQGEGGTDPDITLLGNKVTALTKEDIQNHFKSGNQKGTYVLTVQAPTYWMDEGDGSNGQGAGTSRYTEVLMDAIKKYVANNKDVDPNRIYLAGCSNGGYMTINMALHYPNYFAALVPQATAYSYYQYERNNDGTYKMIEDKNSISGKSGIRTNKIWFDSQKVKTLKNIPIWFIHSAADKVVNPKTYSLPIYKSLLDSGAKNKWFSYYDNVQGKDLKDTTYNGHWSWVYFFNNQVSGVQDVKTIKKSSKLSGFKPSNKSKGGAATAKEGKKSYNNVFDWLNDQKK</sequence>
<dbReference type="RefSeq" id="WP_002266940.1">
    <property type="nucleotide sequence ID" value="NZ_AHSR01000019.1"/>
</dbReference>
<evidence type="ECO:0000256" key="2">
    <source>
        <dbReference type="ARBA" id="ARBA00022801"/>
    </source>
</evidence>
<evidence type="ECO:0000313" key="7">
    <source>
        <dbReference type="Proteomes" id="UP000011676"/>
    </source>
</evidence>
<dbReference type="GO" id="GO:0008236">
    <property type="term" value="F:serine-type peptidase activity"/>
    <property type="evidence" value="ECO:0007669"/>
    <property type="project" value="InterPro"/>
</dbReference>
<feature type="signal peptide" evidence="3">
    <location>
        <begin position="1"/>
        <end position="27"/>
    </location>
</feature>
<comment type="caution">
    <text evidence="6">The sequence shown here is derived from an EMBL/GenBank/DDBJ whole genome shotgun (WGS) entry which is preliminary data.</text>
</comment>
<evidence type="ECO:0008006" key="8">
    <source>
        <dbReference type="Google" id="ProtNLM"/>
    </source>
</evidence>
<dbReference type="AlphaFoldDB" id="A0A829BRG7"/>
<feature type="domain" description="Esterase Ig-like N-terminal" evidence="5">
    <location>
        <begin position="36"/>
        <end position="150"/>
    </location>
</feature>
<dbReference type="PANTHER" id="PTHR43037">
    <property type="entry name" value="UNNAMED PRODUCT-RELATED"/>
    <property type="match status" value="1"/>
</dbReference>
<evidence type="ECO:0000256" key="3">
    <source>
        <dbReference type="SAM" id="SignalP"/>
    </source>
</evidence>
<protein>
    <recommendedName>
        <fullName evidence="8">Lipase</fullName>
    </recommendedName>
</protein>
<dbReference type="GO" id="GO:0006508">
    <property type="term" value="P:proteolysis"/>
    <property type="evidence" value="ECO:0007669"/>
    <property type="project" value="InterPro"/>
</dbReference>
<dbReference type="Gene3D" id="2.60.40.2180">
    <property type="match status" value="1"/>
</dbReference>
<dbReference type="Gene3D" id="3.40.50.1820">
    <property type="entry name" value="alpha/beta hydrolase"/>
    <property type="match status" value="1"/>
</dbReference>
<organism evidence="6 7">
    <name type="scientific">Streptococcus mutans SM6</name>
    <dbReference type="NCBI Taxonomy" id="857119"/>
    <lineage>
        <taxon>Bacteria</taxon>
        <taxon>Bacillati</taxon>
        <taxon>Bacillota</taxon>
        <taxon>Bacilli</taxon>
        <taxon>Lactobacillales</taxon>
        <taxon>Streptococcaceae</taxon>
        <taxon>Streptococcus</taxon>
    </lineage>
</organism>
<evidence type="ECO:0000256" key="1">
    <source>
        <dbReference type="ARBA" id="ARBA00022729"/>
    </source>
</evidence>
<evidence type="ECO:0000259" key="5">
    <source>
        <dbReference type="Pfam" id="PF18435"/>
    </source>
</evidence>
<keyword evidence="2" id="KW-0378">Hydrolase</keyword>
<dbReference type="SUPFAM" id="SSF53474">
    <property type="entry name" value="alpha/beta-Hydrolases"/>
    <property type="match status" value="1"/>
</dbReference>
<dbReference type="PANTHER" id="PTHR43037:SF5">
    <property type="entry name" value="FERULOYL ESTERASE"/>
    <property type="match status" value="1"/>
</dbReference>
<name>A0A829BRG7_STRMG</name>
<feature type="chain" id="PRO_5039215184" description="Lipase" evidence="3">
    <location>
        <begin position="28"/>
        <end position="503"/>
    </location>
</feature>
<gene>
    <name evidence="6" type="ORF">SMU82_04857</name>
</gene>
<dbReference type="Proteomes" id="UP000011676">
    <property type="component" value="Unassembled WGS sequence"/>
</dbReference>
<keyword evidence="1 3" id="KW-0732">Signal</keyword>
<dbReference type="Pfam" id="PF18435">
    <property type="entry name" value="EstA_Ig_like"/>
    <property type="match status" value="1"/>
</dbReference>
<evidence type="ECO:0000259" key="4">
    <source>
        <dbReference type="Pfam" id="PF00326"/>
    </source>
</evidence>
<dbReference type="InterPro" id="IPR001375">
    <property type="entry name" value="Peptidase_S9_cat"/>
</dbReference>
<proteinExistence type="predicted"/>
<feature type="domain" description="Peptidase S9 prolyl oligopeptidase catalytic" evidence="4">
    <location>
        <begin position="291"/>
        <end position="403"/>
    </location>
</feature>
<dbReference type="InterPro" id="IPR050955">
    <property type="entry name" value="Plant_Biomass_Hydrol_Est"/>
</dbReference>